<name>A0A2L0UE20_9MICC</name>
<keyword evidence="1" id="KW-0472">Membrane</keyword>
<gene>
    <name evidence="2" type="ORF">CVO76_07280</name>
</gene>
<evidence type="ECO:0000313" key="2">
    <source>
        <dbReference type="EMBL" id="AUZ87452.1"/>
    </source>
</evidence>
<proteinExistence type="predicted"/>
<organism evidence="2 3">
    <name type="scientific">Arthrobacter agilis</name>
    <dbReference type="NCBI Taxonomy" id="37921"/>
    <lineage>
        <taxon>Bacteria</taxon>
        <taxon>Bacillati</taxon>
        <taxon>Actinomycetota</taxon>
        <taxon>Actinomycetes</taxon>
        <taxon>Micrococcales</taxon>
        <taxon>Micrococcaceae</taxon>
        <taxon>Arthrobacter</taxon>
    </lineage>
</organism>
<feature type="transmembrane region" description="Helical" evidence="1">
    <location>
        <begin position="6"/>
        <end position="27"/>
    </location>
</feature>
<accession>A0A2L0UE20</accession>
<evidence type="ECO:0000256" key="1">
    <source>
        <dbReference type="SAM" id="Phobius"/>
    </source>
</evidence>
<dbReference type="EMBL" id="CP024915">
    <property type="protein sequence ID" value="AUZ87452.1"/>
    <property type="molecule type" value="Genomic_DNA"/>
</dbReference>
<dbReference type="Pfam" id="PF10739">
    <property type="entry name" value="DUF2550"/>
    <property type="match status" value="1"/>
</dbReference>
<dbReference type="RefSeq" id="WP_133080837.1">
    <property type="nucleotide sequence ID" value="NZ_CP024915.1"/>
</dbReference>
<evidence type="ECO:0000313" key="3">
    <source>
        <dbReference type="Proteomes" id="UP000239187"/>
    </source>
</evidence>
<keyword evidence="1" id="KW-0812">Transmembrane</keyword>
<protein>
    <submittedName>
        <fullName evidence="2">DUF2550 domain-containing protein</fullName>
    </submittedName>
</protein>
<keyword evidence="1" id="KW-1133">Transmembrane helix</keyword>
<dbReference type="Proteomes" id="UP000239187">
    <property type="component" value="Chromosome"/>
</dbReference>
<dbReference type="InterPro" id="IPR019675">
    <property type="entry name" value="DUF2550"/>
</dbReference>
<dbReference type="AlphaFoldDB" id="A0A2L0UE20"/>
<sequence>MEALGVTFICLAVVFGLLVLVIAAFLLRRYQLNRALGTFDASIRLPPKGWRVGVCRYTDKNLEWLSLLSLSPIPRFRFLRSSLEVEGWRAPTEAERVRIQPGAIIVQLAYEGEPFDLAMKYDVYAGLSSWIEAGPVIGIGTWR</sequence>
<reference evidence="2 3" key="1">
    <citation type="submission" date="2017-11" db="EMBL/GenBank/DDBJ databases">
        <title>Draft genome of Arthrobacter agilis strain UMCV2, a plant growth-promoting rhizobacterium and biocontrol capacity of phytopathogenic fungi.</title>
        <authorList>
            <person name="Martinez-Camara R."/>
            <person name="Santoyo G."/>
            <person name="Moreno-Hagelsieb G."/>
            <person name="Valencia-Cantero E."/>
        </authorList>
    </citation>
    <scope>NUCLEOTIDE SEQUENCE [LARGE SCALE GENOMIC DNA]</scope>
    <source>
        <strain evidence="2 3">UMCV2</strain>
    </source>
</reference>